<dbReference type="Gramene" id="EFJ29077">
    <property type="protein sequence ID" value="EFJ29077"/>
    <property type="gene ID" value="SELMODRAFT_410601"/>
</dbReference>
<dbReference type="InterPro" id="IPR016461">
    <property type="entry name" value="COMT-like"/>
</dbReference>
<keyword evidence="3" id="KW-1185">Reference proteome</keyword>
<dbReference type="InParanoid" id="D8RF92"/>
<dbReference type="PANTHER" id="PTHR11746">
    <property type="entry name" value="O-METHYLTRANSFERASE"/>
    <property type="match status" value="1"/>
</dbReference>
<gene>
    <name evidence="2" type="ORF">SELMODRAFT_410601</name>
</gene>
<dbReference type="Pfam" id="PF08100">
    <property type="entry name" value="Dimerisation"/>
    <property type="match status" value="1"/>
</dbReference>
<dbReference type="InterPro" id="IPR012967">
    <property type="entry name" value="COMT_dimerisation"/>
</dbReference>
<dbReference type="SUPFAM" id="SSF46785">
    <property type="entry name" value="Winged helix' DNA-binding domain"/>
    <property type="match status" value="1"/>
</dbReference>
<dbReference type="AlphaFoldDB" id="D8RF92"/>
<dbReference type="Gene3D" id="1.10.10.10">
    <property type="entry name" value="Winged helix-like DNA-binding domain superfamily/Winged helix DNA-binding domain"/>
    <property type="match status" value="1"/>
</dbReference>
<dbReference type="GO" id="GO:0046983">
    <property type="term" value="F:protein dimerization activity"/>
    <property type="evidence" value="ECO:0007669"/>
    <property type="project" value="InterPro"/>
</dbReference>
<evidence type="ECO:0000313" key="2">
    <source>
        <dbReference type="EMBL" id="EFJ29077.1"/>
    </source>
</evidence>
<proteinExistence type="predicted"/>
<feature type="domain" description="O-methyltransferase dimerisation" evidence="1">
    <location>
        <begin position="5"/>
        <end position="84"/>
    </location>
</feature>
<organism evidence="3">
    <name type="scientific">Selaginella moellendorffii</name>
    <name type="common">Spikemoss</name>
    <dbReference type="NCBI Taxonomy" id="88036"/>
    <lineage>
        <taxon>Eukaryota</taxon>
        <taxon>Viridiplantae</taxon>
        <taxon>Streptophyta</taxon>
        <taxon>Embryophyta</taxon>
        <taxon>Tracheophyta</taxon>
        <taxon>Lycopodiopsida</taxon>
        <taxon>Selaginellales</taxon>
        <taxon>Selaginellaceae</taxon>
        <taxon>Selaginella</taxon>
    </lineage>
</organism>
<dbReference type="Proteomes" id="UP000001514">
    <property type="component" value="Unassembled WGS sequence"/>
</dbReference>
<reference evidence="2 3" key="1">
    <citation type="journal article" date="2011" name="Science">
        <title>The Selaginella genome identifies genetic changes associated with the evolution of vascular plants.</title>
        <authorList>
            <person name="Banks J.A."/>
            <person name="Nishiyama T."/>
            <person name="Hasebe M."/>
            <person name="Bowman J.L."/>
            <person name="Gribskov M."/>
            <person name="dePamphilis C."/>
            <person name="Albert V.A."/>
            <person name="Aono N."/>
            <person name="Aoyama T."/>
            <person name="Ambrose B.A."/>
            <person name="Ashton N.W."/>
            <person name="Axtell M.J."/>
            <person name="Barker E."/>
            <person name="Barker M.S."/>
            <person name="Bennetzen J.L."/>
            <person name="Bonawitz N.D."/>
            <person name="Chapple C."/>
            <person name="Cheng C."/>
            <person name="Correa L.G."/>
            <person name="Dacre M."/>
            <person name="DeBarry J."/>
            <person name="Dreyer I."/>
            <person name="Elias M."/>
            <person name="Engstrom E.M."/>
            <person name="Estelle M."/>
            <person name="Feng L."/>
            <person name="Finet C."/>
            <person name="Floyd S.K."/>
            <person name="Frommer W.B."/>
            <person name="Fujita T."/>
            <person name="Gramzow L."/>
            <person name="Gutensohn M."/>
            <person name="Harholt J."/>
            <person name="Hattori M."/>
            <person name="Heyl A."/>
            <person name="Hirai T."/>
            <person name="Hiwatashi Y."/>
            <person name="Ishikawa M."/>
            <person name="Iwata M."/>
            <person name="Karol K.G."/>
            <person name="Koehler B."/>
            <person name="Kolukisaoglu U."/>
            <person name="Kubo M."/>
            <person name="Kurata T."/>
            <person name="Lalonde S."/>
            <person name="Li K."/>
            <person name="Li Y."/>
            <person name="Litt A."/>
            <person name="Lyons E."/>
            <person name="Manning G."/>
            <person name="Maruyama T."/>
            <person name="Michael T.P."/>
            <person name="Mikami K."/>
            <person name="Miyazaki S."/>
            <person name="Morinaga S."/>
            <person name="Murata T."/>
            <person name="Mueller-Roeber B."/>
            <person name="Nelson D.R."/>
            <person name="Obara M."/>
            <person name="Oguri Y."/>
            <person name="Olmstead R.G."/>
            <person name="Onodera N."/>
            <person name="Petersen B.L."/>
            <person name="Pils B."/>
            <person name="Prigge M."/>
            <person name="Rensing S.A."/>
            <person name="Riano-Pachon D.M."/>
            <person name="Roberts A.W."/>
            <person name="Sato Y."/>
            <person name="Scheller H.V."/>
            <person name="Schulz B."/>
            <person name="Schulz C."/>
            <person name="Shakirov E.V."/>
            <person name="Shibagaki N."/>
            <person name="Shinohara N."/>
            <person name="Shippen D.E."/>
            <person name="Soerensen I."/>
            <person name="Sotooka R."/>
            <person name="Sugimoto N."/>
            <person name="Sugita M."/>
            <person name="Sumikawa N."/>
            <person name="Tanurdzic M."/>
            <person name="Theissen G."/>
            <person name="Ulvskov P."/>
            <person name="Wakazuki S."/>
            <person name="Weng J.K."/>
            <person name="Willats W.W."/>
            <person name="Wipf D."/>
            <person name="Wolf P.G."/>
            <person name="Yang L."/>
            <person name="Zimmer A.D."/>
            <person name="Zhu Q."/>
            <person name="Mitros T."/>
            <person name="Hellsten U."/>
            <person name="Loque D."/>
            <person name="Otillar R."/>
            <person name="Salamov A."/>
            <person name="Schmutz J."/>
            <person name="Shapiro H."/>
            <person name="Lindquist E."/>
            <person name="Lucas S."/>
            <person name="Rokhsar D."/>
            <person name="Grigoriev I.V."/>
        </authorList>
    </citation>
    <scope>NUCLEOTIDE SEQUENCE [LARGE SCALE GENOMIC DNA]</scope>
</reference>
<evidence type="ECO:0000259" key="1">
    <source>
        <dbReference type="Pfam" id="PF08100"/>
    </source>
</evidence>
<dbReference type="InterPro" id="IPR036390">
    <property type="entry name" value="WH_DNA-bd_sf"/>
</dbReference>
<dbReference type="HOGENOM" id="CLU_1290894_0_0_1"/>
<dbReference type="InterPro" id="IPR036388">
    <property type="entry name" value="WH-like_DNA-bd_sf"/>
</dbReference>
<sequence length="214" mass="23414">MASISNAITTPFLLKAVICLGIPDILGRESPLHYNQIAAKINPSDPNPDVVRRILQSLVRNKIFCEDPSGFFSHNNLSSTLVSSKNIHAMVMLQTSQPMVASYSEIHKLALGGSHESAFEVANEGKSLYQYASHNLGFSKMFRAAISETSERFMVAATREARKAFEGIKAAIGGKERSENEWNELLASEGFANISLSLTSSNDLQVVIEAYKCT</sequence>
<accession>D8RF92</accession>
<dbReference type="EMBL" id="GL377578">
    <property type="protein sequence ID" value="EFJ29077.1"/>
    <property type="molecule type" value="Genomic_DNA"/>
</dbReference>
<dbReference type="KEGG" id="smo:SELMODRAFT_410601"/>
<name>D8RF92_SELML</name>
<evidence type="ECO:0000313" key="3">
    <source>
        <dbReference type="Proteomes" id="UP000001514"/>
    </source>
</evidence>
<protein>
    <recommendedName>
        <fullName evidence="1">O-methyltransferase dimerisation domain-containing protein</fullName>
    </recommendedName>
</protein>
<dbReference type="GO" id="GO:0008168">
    <property type="term" value="F:methyltransferase activity"/>
    <property type="evidence" value="ECO:0007669"/>
    <property type="project" value="InterPro"/>
</dbReference>
<dbReference type="PROSITE" id="PS51683">
    <property type="entry name" value="SAM_OMT_II"/>
    <property type="match status" value="1"/>
</dbReference>